<keyword evidence="2" id="KW-1185">Reference proteome</keyword>
<accession>A0A4Q2UPP2</accession>
<dbReference type="RefSeq" id="WP_129601773.1">
    <property type="nucleotide sequence ID" value="NZ_SBLB01000003.1"/>
</dbReference>
<dbReference type="Proteomes" id="UP000290407">
    <property type="component" value="Unassembled WGS sequence"/>
</dbReference>
<evidence type="ECO:0000313" key="2">
    <source>
        <dbReference type="Proteomes" id="UP000290407"/>
    </source>
</evidence>
<sequence>MQATDTDPLLLLLASRQLKLKVLGENLRYPTLLNNVVNGYKKPDKYKKYILDGQTRHTLLAFLAGIVAEFRALGKPSDTVAYADELRHFLDRPEMSVKTLLHDQLSPYEWGQWQTYQYNDRPAPPYEVVCKVHTILDKFVQSLETITKP</sequence>
<organism evidence="1 2">
    <name type="scientific">Spirosoma sordidisoli</name>
    <dbReference type="NCBI Taxonomy" id="2502893"/>
    <lineage>
        <taxon>Bacteria</taxon>
        <taxon>Pseudomonadati</taxon>
        <taxon>Bacteroidota</taxon>
        <taxon>Cytophagia</taxon>
        <taxon>Cytophagales</taxon>
        <taxon>Cytophagaceae</taxon>
        <taxon>Spirosoma</taxon>
    </lineage>
</organism>
<name>A0A4Q2UPP2_9BACT</name>
<protein>
    <submittedName>
        <fullName evidence="1">Uncharacterized protein</fullName>
    </submittedName>
</protein>
<dbReference type="AlphaFoldDB" id="A0A4Q2UPP2"/>
<proteinExistence type="predicted"/>
<reference evidence="1 2" key="1">
    <citation type="submission" date="2019-01" db="EMBL/GenBank/DDBJ databases">
        <title>Spirosoma flava sp. nov., a propanil-degrading bacterium isolated from herbicide-contaminated soil.</title>
        <authorList>
            <person name="Zhang L."/>
            <person name="Jiang J.-D."/>
        </authorList>
    </citation>
    <scope>NUCLEOTIDE SEQUENCE [LARGE SCALE GENOMIC DNA]</scope>
    <source>
        <strain evidence="1 2">TY50</strain>
    </source>
</reference>
<gene>
    <name evidence="1" type="ORF">EQG79_13385</name>
</gene>
<comment type="caution">
    <text evidence="1">The sequence shown here is derived from an EMBL/GenBank/DDBJ whole genome shotgun (WGS) entry which is preliminary data.</text>
</comment>
<dbReference type="EMBL" id="SBLB01000003">
    <property type="protein sequence ID" value="RYC69590.1"/>
    <property type="molecule type" value="Genomic_DNA"/>
</dbReference>
<evidence type="ECO:0000313" key="1">
    <source>
        <dbReference type="EMBL" id="RYC69590.1"/>
    </source>
</evidence>